<sequence>MTNTSILTLDGVTLALPDGRQLFAPISESFDQRRTGLVGVNGVGKSLLGQILAGSLAPSEGRCLRSGRVHYLHQHFVSQCSTVAELAQVGSVVAALQRIEAGSADPADFDVVAERWDIRERVQAQLDRHGLGQLELERDAASLSGGQAMRVALIGALVSQADYLILDEPSNHLDVDAREQLHQMLLGWVKGLLVISHDRTLLGHMQRIVELTPQGLRSYSGDYRHYEHAKAHEQACALHTLDRLKHERRRQTQVLQQQRESLERRQADAGRQARQANQAKILIGRQQQRSQATAGRQQREHQAAEAKLHAQLRQANKQVERNSLIVMHAPDAGRSQGKSVLSVSGLQLPRGSQAPLDLHLRSGEHMAVIGANGTGKSTLLKVLAGQLQASAGSFQVYGEVALLDQHYSLLPAELSALAFLRLANPGLAHSEVRTRLAQLGLDAARVEMPTALLSGGERLKAALAGLLYRQRPVDLLLLDEPSNHLDLPSLLALEQMLDQFCGGLLVACHDQAFLQRLQLHDSLRLG</sequence>
<dbReference type="SMART" id="SM00382">
    <property type="entry name" value="AAA"/>
    <property type="match status" value="2"/>
</dbReference>
<evidence type="ECO:0000256" key="2">
    <source>
        <dbReference type="ARBA" id="ARBA00022741"/>
    </source>
</evidence>
<keyword evidence="3" id="KW-0067">ATP-binding</keyword>
<dbReference type="PROSITE" id="PS50893">
    <property type="entry name" value="ABC_TRANSPORTER_2"/>
    <property type="match status" value="1"/>
</dbReference>
<dbReference type="GO" id="GO:0016887">
    <property type="term" value="F:ATP hydrolysis activity"/>
    <property type="evidence" value="ECO:0007669"/>
    <property type="project" value="InterPro"/>
</dbReference>
<name>A0A5E6Q7E7_PSEFL</name>
<dbReference type="InterPro" id="IPR003593">
    <property type="entry name" value="AAA+_ATPase"/>
</dbReference>
<feature type="region of interest" description="Disordered" evidence="4">
    <location>
        <begin position="250"/>
        <end position="307"/>
    </location>
</feature>
<dbReference type="InterPro" id="IPR003439">
    <property type="entry name" value="ABC_transporter-like_ATP-bd"/>
</dbReference>
<evidence type="ECO:0000256" key="1">
    <source>
        <dbReference type="ARBA" id="ARBA00022737"/>
    </source>
</evidence>
<dbReference type="GO" id="GO:0005524">
    <property type="term" value="F:ATP binding"/>
    <property type="evidence" value="ECO:0007669"/>
    <property type="project" value="UniProtKB-KW"/>
</dbReference>
<gene>
    <name evidence="6" type="primary">ettA_1</name>
    <name evidence="6" type="ORF">PS631_00848</name>
</gene>
<reference evidence="6 7" key="1">
    <citation type="submission" date="2019-09" db="EMBL/GenBank/DDBJ databases">
        <authorList>
            <person name="Chandra G."/>
            <person name="Truman W A."/>
        </authorList>
    </citation>
    <scope>NUCLEOTIDE SEQUENCE [LARGE SCALE GENOMIC DNA]</scope>
    <source>
        <strain evidence="6">PS631</strain>
    </source>
</reference>
<evidence type="ECO:0000256" key="4">
    <source>
        <dbReference type="SAM" id="MobiDB-lite"/>
    </source>
</evidence>
<keyword evidence="2" id="KW-0547">Nucleotide-binding</keyword>
<evidence type="ECO:0000313" key="7">
    <source>
        <dbReference type="Proteomes" id="UP000399692"/>
    </source>
</evidence>
<dbReference type="InterPro" id="IPR050611">
    <property type="entry name" value="ABCF"/>
</dbReference>
<dbReference type="InterPro" id="IPR017871">
    <property type="entry name" value="ABC_transporter-like_CS"/>
</dbReference>
<feature type="compositionally biased region" description="Polar residues" evidence="4">
    <location>
        <begin position="285"/>
        <end position="296"/>
    </location>
</feature>
<dbReference type="PANTHER" id="PTHR19211">
    <property type="entry name" value="ATP-BINDING TRANSPORT PROTEIN-RELATED"/>
    <property type="match status" value="1"/>
</dbReference>
<dbReference type="InterPro" id="IPR027417">
    <property type="entry name" value="P-loop_NTPase"/>
</dbReference>
<accession>A0A5E6Q7E7</accession>
<evidence type="ECO:0000313" key="6">
    <source>
        <dbReference type="EMBL" id="VVM51613.1"/>
    </source>
</evidence>
<proteinExistence type="predicted"/>
<feature type="domain" description="ABC transporter" evidence="5">
    <location>
        <begin position="7"/>
        <end position="239"/>
    </location>
</feature>
<dbReference type="PROSITE" id="PS00211">
    <property type="entry name" value="ABC_TRANSPORTER_1"/>
    <property type="match status" value="1"/>
</dbReference>
<dbReference type="RefSeq" id="WP_150569386.1">
    <property type="nucleotide sequence ID" value="NZ_CABVHF010000001.1"/>
</dbReference>
<dbReference type="Gene3D" id="3.40.50.300">
    <property type="entry name" value="P-loop containing nucleotide triphosphate hydrolases"/>
    <property type="match status" value="2"/>
</dbReference>
<dbReference type="OrthoDB" id="9808609at2"/>
<dbReference type="FunFam" id="3.40.50.300:FF:001320">
    <property type="entry name" value="Heme ABC transporter ATP-binding protein"/>
    <property type="match status" value="1"/>
</dbReference>
<protein>
    <submittedName>
        <fullName evidence="6">Energy-dependent translational throttle protein EttA</fullName>
    </submittedName>
</protein>
<dbReference type="Pfam" id="PF00005">
    <property type="entry name" value="ABC_tran"/>
    <property type="match status" value="2"/>
</dbReference>
<feature type="compositionally biased region" description="Low complexity" evidence="4">
    <location>
        <begin position="269"/>
        <end position="279"/>
    </location>
</feature>
<organism evidence="6 7">
    <name type="scientific">Pseudomonas fluorescens</name>
    <dbReference type="NCBI Taxonomy" id="294"/>
    <lineage>
        <taxon>Bacteria</taxon>
        <taxon>Pseudomonadati</taxon>
        <taxon>Pseudomonadota</taxon>
        <taxon>Gammaproteobacteria</taxon>
        <taxon>Pseudomonadales</taxon>
        <taxon>Pseudomonadaceae</taxon>
        <taxon>Pseudomonas</taxon>
    </lineage>
</organism>
<dbReference type="PANTHER" id="PTHR19211:SF6">
    <property type="entry name" value="BLL7188 PROTEIN"/>
    <property type="match status" value="1"/>
</dbReference>
<dbReference type="AlphaFoldDB" id="A0A5E6Q7E7"/>
<dbReference type="EMBL" id="CABVHF010000001">
    <property type="protein sequence ID" value="VVM51613.1"/>
    <property type="molecule type" value="Genomic_DNA"/>
</dbReference>
<feature type="compositionally biased region" description="Basic and acidic residues" evidence="4">
    <location>
        <begin position="297"/>
        <end position="307"/>
    </location>
</feature>
<dbReference type="Proteomes" id="UP000399692">
    <property type="component" value="Unassembled WGS sequence"/>
</dbReference>
<evidence type="ECO:0000259" key="5">
    <source>
        <dbReference type="PROSITE" id="PS50893"/>
    </source>
</evidence>
<keyword evidence="1" id="KW-0677">Repeat</keyword>
<dbReference type="SUPFAM" id="SSF52540">
    <property type="entry name" value="P-loop containing nucleoside triphosphate hydrolases"/>
    <property type="match status" value="2"/>
</dbReference>
<evidence type="ECO:0000256" key="3">
    <source>
        <dbReference type="ARBA" id="ARBA00022840"/>
    </source>
</evidence>